<evidence type="ECO:0000256" key="6">
    <source>
        <dbReference type="ARBA" id="ARBA00023098"/>
    </source>
</evidence>
<sequence>MNVLLIPSGLRPARTTALRQLAQNHSRSYHLAPTTSLRSRNPVGRSLSLRSTLIRLGPTRAGTSVLGTLRSYTSSPTPLPPTPAQQPKQSSDETEVELRESPWTIPNALTTMRILACPVLGYFVVKGQFDYATGLLVACGFSDWLDGWIARRFNMRSVFGTILDPAADKTLMTTLVVTLAYKGLLPVPLAVIIIGRDVLLSLSAFYYRYISLPPPKTFARYWDFGIPSAEVKPTQISKYNTALQLLLMGVTTVSPLLSMDIGLGLQGLQWVVAGTTIWSGLSYVGRKGVNIIKK</sequence>
<keyword evidence="13" id="KW-1185">Reference proteome</keyword>
<reference evidence="12" key="1">
    <citation type="submission" date="2020-04" db="EMBL/GenBank/DDBJ databases">
        <title>Analysis of mating type loci in Filobasidium floriforme.</title>
        <authorList>
            <person name="Nowrousian M."/>
        </authorList>
    </citation>
    <scope>NUCLEOTIDE SEQUENCE</scope>
    <source>
        <strain evidence="12">CBS 6242</strain>
    </source>
</reference>
<comment type="similarity">
    <text evidence="10">Belongs to the CDP-alcohol phosphatidyltransferase class-I family.</text>
</comment>
<dbReference type="Pfam" id="PF01066">
    <property type="entry name" value="CDP-OH_P_transf"/>
    <property type="match status" value="1"/>
</dbReference>
<evidence type="ECO:0000256" key="7">
    <source>
        <dbReference type="ARBA" id="ARBA00023136"/>
    </source>
</evidence>
<dbReference type="Proteomes" id="UP000812966">
    <property type="component" value="Unassembled WGS sequence"/>
</dbReference>
<evidence type="ECO:0000256" key="3">
    <source>
        <dbReference type="ARBA" id="ARBA00022679"/>
    </source>
</evidence>
<keyword evidence="9" id="KW-1208">Phospholipid metabolism</keyword>
<comment type="subcellular location">
    <subcellularLocation>
        <location evidence="1">Membrane</location>
        <topology evidence="1">Multi-pass membrane protein</topology>
    </subcellularLocation>
</comment>
<protein>
    <recommendedName>
        <fullName evidence="14">Cardiolipin synthase</fullName>
    </recommendedName>
</protein>
<evidence type="ECO:0000313" key="13">
    <source>
        <dbReference type="Proteomes" id="UP000812966"/>
    </source>
</evidence>
<keyword evidence="3 10" id="KW-0808">Transferase</keyword>
<gene>
    <name evidence="12" type="ORF">FFLO_00322</name>
</gene>
<keyword evidence="4" id="KW-0812">Transmembrane</keyword>
<dbReference type="EMBL" id="JABELV010000004">
    <property type="protein sequence ID" value="KAG7575332.1"/>
    <property type="molecule type" value="Genomic_DNA"/>
</dbReference>
<dbReference type="InterPro" id="IPR043130">
    <property type="entry name" value="CDP-OH_PTrfase_TM_dom"/>
</dbReference>
<keyword evidence="2" id="KW-0444">Lipid biosynthesis</keyword>
<proteinExistence type="inferred from homology"/>
<dbReference type="GO" id="GO:0043337">
    <property type="term" value="F:cardiolipin synthase (CMP-forming)"/>
    <property type="evidence" value="ECO:0007669"/>
    <property type="project" value="TreeGrafter"/>
</dbReference>
<evidence type="ECO:0000256" key="1">
    <source>
        <dbReference type="ARBA" id="ARBA00004141"/>
    </source>
</evidence>
<dbReference type="GO" id="GO:0032049">
    <property type="term" value="P:cardiolipin biosynthetic process"/>
    <property type="evidence" value="ECO:0007669"/>
    <property type="project" value="TreeGrafter"/>
</dbReference>
<dbReference type="GO" id="GO:0005739">
    <property type="term" value="C:mitochondrion"/>
    <property type="evidence" value="ECO:0007669"/>
    <property type="project" value="TreeGrafter"/>
</dbReference>
<dbReference type="InterPro" id="IPR000462">
    <property type="entry name" value="CDP-OH_P_trans"/>
</dbReference>
<evidence type="ECO:0000256" key="11">
    <source>
        <dbReference type="SAM" id="MobiDB-lite"/>
    </source>
</evidence>
<evidence type="ECO:0000256" key="10">
    <source>
        <dbReference type="RuleBase" id="RU003750"/>
    </source>
</evidence>
<evidence type="ECO:0008006" key="14">
    <source>
        <dbReference type="Google" id="ProtNLM"/>
    </source>
</evidence>
<keyword evidence="7" id="KW-0472">Membrane</keyword>
<evidence type="ECO:0000256" key="2">
    <source>
        <dbReference type="ARBA" id="ARBA00022516"/>
    </source>
</evidence>
<evidence type="ECO:0000256" key="9">
    <source>
        <dbReference type="ARBA" id="ARBA00023264"/>
    </source>
</evidence>
<dbReference type="InterPro" id="IPR048254">
    <property type="entry name" value="CDP_ALCOHOL_P_TRANSF_CS"/>
</dbReference>
<dbReference type="OrthoDB" id="10020554at2759"/>
<dbReference type="GO" id="GO:0016020">
    <property type="term" value="C:membrane"/>
    <property type="evidence" value="ECO:0007669"/>
    <property type="project" value="UniProtKB-SubCell"/>
</dbReference>
<keyword evidence="6" id="KW-0443">Lipid metabolism</keyword>
<dbReference type="PROSITE" id="PS00379">
    <property type="entry name" value="CDP_ALCOHOL_P_TRANSF"/>
    <property type="match status" value="1"/>
</dbReference>
<evidence type="ECO:0000256" key="8">
    <source>
        <dbReference type="ARBA" id="ARBA00023209"/>
    </source>
</evidence>
<dbReference type="AlphaFoldDB" id="A0A8K0JS19"/>
<comment type="caution">
    <text evidence="12">The sequence shown here is derived from an EMBL/GenBank/DDBJ whole genome shotgun (WGS) entry which is preliminary data.</text>
</comment>
<accession>A0A8K0JS19</accession>
<evidence type="ECO:0000313" key="12">
    <source>
        <dbReference type="EMBL" id="KAG7575332.1"/>
    </source>
</evidence>
<name>A0A8K0JS19_9TREE</name>
<feature type="region of interest" description="Disordered" evidence="11">
    <location>
        <begin position="69"/>
        <end position="97"/>
    </location>
</feature>
<dbReference type="Gene3D" id="1.20.120.1760">
    <property type="match status" value="1"/>
</dbReference>
<evidence type="ECO:0000256" key="5">
    <source>
        <dbReference type="ARBA" id="ARBA00022989"/>
    </source>
</evidence>
<keyword evidence="8" id="KW-0594">Phospholipid biosynthesis</keyword>
<evidence type="ECO:0000256" key="4">
    <source>
        <dbReference type="ARBA" id="ARBA00022692"/>
    </source>
</evidence>
<dbReference type="InterPro" id="IPR050324">
    <property type="entry name" value="CDP-alcohol_PTase-I"/>
</dbReference>
<organism evidence="12 13">
    <name type="scientific">Filobasidium floriforme</name>
    <dbReference type="NCBI Taxonomy" id="5210"/>
    <lineage>
        <taxon>Eukaryota</taxon>
        <taxon>Fungi</taxon>
        <taxon>Dikarya</taxon>
        <taxon>Basidiomycota</taxon>
        <taxon>Agaricomycotina</taxon>
        <taxon>Tremellomycetes</taxon>
        <taxon>Filobasidiales</taxon>
        <taxon>Filobasidiaceae</taxon>
        <taxon>Filobasidium</taxon>
    </lineage>
</organism>
<dbReference type="PANTHER" id="PTHR14269:SF60">
    <property type="entry name" value="CARDIOLIPIN SYNTHASE (CMP-FORMING)"/>
    <property type="match status" value="1"/>
</dbReference>
<keyword evidence="5" id="KW-1133">Transmembrane helix</keyword>
<dbReference type="PANTHER" id="PTHR14269">
    <property type="entry name" value="CDP-DIACYLGLYCEROL--GLYCEROL-3-PHOSPHATE 3-PHOSPHATIDYLTRANSFERASE-RELATED"/>
    <property type="match status" value="1"/>
</dbReference>